<keyword evidence="1" id="KW-1133">Transmembrane helix</keyword>
<keyword evidence="1" id="KW-0472">Membrane</keyword>
<comment type="caution">
    <text evidence="2">The sequence shown here is derived from an EMBL/GenBank/DDBJ whole genome shotgun (WGS) entry which is preliminary data.</text>
</comment>
<evidence type="ECO:0000313" key="3">
    <source>
        <dbReference type="Proteomes" id="UP000580250"/>
    </source>
</evidence>
<feature type="transmembrane region" description="Helical" evidence="1">
    <location>
        <begin position="112"/>
        <end position="132"/>
    </location>
</feature>
<name>A0A6V7W7E0_MELEN</name>
<feature type="transmembrane region" description="Helical" evidence="1">
    <location>
        <begin position="173"/>
        <end position="192"/>
    </location>
</feature>
<dbReference type="EMBL" id="CAJEWN010000456">
    <property type="protein sequence ID" value="CAD2183107.1"/>
    <property type="molecule type" value="Genomic_DNA"/>
</dbReference>
<dbReference type="Proteomes" id="UP000580250">
    <property type="component" value="Unassembled WGS sequence"/>
</dbReference>
<reference evidence="2 3" key="1">
    <citation type="submission" date="2020-08" db="EMBL/GenBank/DDBJ databases">
        <authorList>
            <person name="Koutsovoulos G."/>
            <person name="Danchin GJ E."/>
        </authorList>
    </citation>
    <scope>NUCLEOTIDE SEQUENCE [LARGE SCALE GENOMIC DNA]</scope>
</reference>
<keyword evidence="1" id="KW-0812">Transmembrane</keyword>
<feature type="transmembrane region" description="Helical" evidence="1">
    <location>
        <begin position="12"/>
        <end position="32"/>
    </location>
</feature>
<protein>
    <submittedName>
        <fullName evidence="2">Uncharacterized protein</fullName>
    </submittedName>
</protein>
<feature type="transmembrane region" description="Helical" evidence="1">
    <location>
        <begin position="76"/>
        <end position="100"/>
    </location>
</feature>
<proteinExistence type="predicted"/>
<dbReference type="OrthoDB" id="5867060at2759"/>
<dbReference type="AlphaFoldDB" id="A0A6V7W7E0"/>
<accession>A0A6V7W7E0</accession>
<gene>
    <name evidence="2" type="ORF">MENT_LOCUS35373</name>
</gene>
<evidence type="ECO:0000256" key="1">
    <source>
        <dbReference type="SAM" id="Phobius"/>
    </source>
</evidence>
<sequence length="216" mass="23867">MASTRFYAHISLSIRLVVLISCVVSMILILTAPGVCFWRTINSTQQSREICPPSFFPMSLDRWSSSLHFQMRGQNVWGQLAIIILSFLFALAPMIFTCIYLTSGRSLSFSQIIASIVGVIAFLIFGAFETWYATGFDHMPTFIRQIGGGTFSGCAGIPGCETGFLVKGWAGAAALYFLCALFLLADAVVVFIRRDNTTARHDCTTLQQRQTGRANY</sequence>
<organism evidence="2 3">
    <name type="scientific">Meloidogyne enterolobii</name>
    <name type="common">Root-knot nematode worm</name>
    <name type="synonym">Meloidogyne mayaguensis</name>
    <dbReference type="NCBI Taxonomy" id="390850"/>
    <lineage>
        <taxon>Eukaryota</taxon>
        <taxon>Metazoa</taxon>
        <taxon>Ecdysozoa</taxon>
        <taxon>Nematoda</taxon>
        <taxon>Chromadorea</taxon>
        <taxon>Rhabditida</taxon>
        <taxon>Tylenchina</taxon>
        <taxon>Tylenchomorpha</taxon>
        <taxon>Tylenchoidea</taxon>
        <taxon>Meloidogynidae</taxon>
        <taxon>Meloidogyninae</taxon>
        <taxon>Meloidogyne</taxon>
    </lineage>
</organism>
<evidence type="ECO:0000313" key="2">
    <source>
        <dbReference type="EMBL" id="CAD2183107.1"/>
    </source>
</evidence>